<accession>A0A381YQD9</accession>
<proteinExistence type="predicted"/>
<dbReference type="EMBL" id="UINC01018689">
    <property type="protein sequence ID" value="SVA78717.1"/>
    <property type="molecule type" value="Genomic_DNA"/>
</dbReference>
<gene>
    <name evidence="1" type="ORF">METZ01_LOCUS131571</name>
</gene>
<name>A0A381YQD9_9ZZZZ</name>
<evidence type="ECO:0000313" key="1">
    <source>
        <dbReference type="EMBL" id="SVA78717.1"/>
    </source>
</evidence>
<dbReference type="AlphaFoldDB" id="A0A381YQD9"/>
<organism evidence="1">
    <name type="scientific">marine metagenome</name>
    <dbReference type="NCBI Taxonomy" id="408172"/>
    <lineage>
        <taxon>unclassified sequences</taxon>
        <taxon>metagenomes</taxon>
        <taxon>ecological metagenomes</taxon>
    </lineage>
</organism>
<reference evidence="1" key="1">
    <citation type="submission" date="2018-05" db="EMBL/GenBank/DDBJ databases">
        <authorList>
            <person name="Lanie J.A."/>
            <person name="Ng W.-L."/>
            <person name="Kazmierczak K.M."/>
            <person name="Andrzejewski T.M."/>
            <person name="Davidsen T.M."/>
            <person name="Wayne K.J."/>
            <person name="Tettelin H."/>
            <person name="Glass J.I."/>
            <person name="Rusch D."/>
            <person name="Podicherti R."/>
            <person name="Tsui H.-C.T."/>
            <person name="Winkler M.E."/>
        </authorList>
    </citation>
    <scope>NUCLEOTIDE SEQUENCE</scope>
</reference>
<protein>
    <submittedName>
        <fullName evidence="1">Uncharacterized protein</fullName>
    </submittedName>
</protein>
<feature type="non-terminal residue" evidence="1">
    <location>
        <position position="1"/>
    </location>
</feature>
<sequence>VPNSDILLPERKNSLEIFGNGKILRR</sequence>